<comment type="similarity">
    <text evidence="1">Belongs to the methyltransferase superfamily. RsmJ family.</text>
</comment>
<feature type="binding site" evidence="1">
    <location>
        <begin position="128"/>
        <end position="129"/>
    </location>
    <ligand>
        <name>S-adenosyl-L-methionine</name>
        <dbReference type="ChEBI" id="CHEBI:59789"/>
    </ligand>
</feature>
<comment type="subcellular location">
    <subcellularLocation>
        <location evidence="1">Cytoplasm</location>
    </subcellularLocation>
</comment>
<organism evidence="2 3">
    <name type="scientific">SAR92 clade bacterium</name>
    <dbReference type="NCBI Taxonomy" id="2315479"/>
    <lineage>
        <taxon>Bacteria</taxon>
        <taxon>Pseudomonadati</taxon>
        <taxon>Pseudomonadota</taxon>
        <taxon>Gammaproteobacteria</taxon>
        <taxon>Cellvibrionales</taxon>
        <taxon>Porticoccaceae</taxon>
        <taxon>SAR92 clade</taxon>
    </lineage>
</organism>
<dbReference type="Pfam" id="PF04445">
    <property type="entry name" value="SAM_MT"/>
    <property type="match status" value="1"/>
</dbReference>
<dbReference type="SUPFAM" id="SSF53335">
    <property type="entry name" value="S-adenosyl-L-methionine-dependent methyltransferases"/>
    <property type="match status" value="1"/>
</dbReference>
<dbReference type="EMBL" id="SHBP01000005">
    <property type="protein sequence ID" value="RZO20289.1"/>
    <property type="molecule type" value="Genomic_DNA"/>
</dbReference>
<gene>
    <name evidence="1" type="primary">rsmJ</name>
    <name evidence="2" type="ORF">EVB03_05070</name>
</gene>
<proteinExistence type="inferred from homology"/>
<dbReference type="InterPro" id="IPR007536">
    <property type="entry name" value="16SrRNA_methylTrfase_J"/>
</dbReference>
<dbReference type="AlphaFoldDB" id="A0A520MGD4"/>
<accession>A0A520MGD4</accession>
<dbReference type="EC" id="2.1.1.242" evidence="1"/>
<dbReference type="GO" id="GO:0005737">
    <property type="term" value="C:cytoplasm"/>
    <property type="evidence" value="ECO:0007669"/>
    <property type="project" value="UniProtKB-SubCell"/>
</dbReference>
<comment type="caution">
    <text evidence="1">Lacks conserved residue(s) required for the propagation of feature annotation.</text>
</comment>
<dbReference type="HAMAP" id="MF_01523">
    <property type="entry name" value="16SrRNA_methyltr_J"/>
    <property type="match status" value="1"/>
</dbReference>
<dbReference type="InterPro" id="IPR029063">
    <property type="entry name" value="SAM-dependent_MTases_sf"/>
</dbReference>
<keyword evidence="1" id="KW-0949">S-adenosyl-L-methionine</keyword>
<name>A0A520MGD4_9GAMM</name>
<dbReference type="Proteomes" id="UP000315889">
    <property type="component" value="Unassembled WGS sequence"/>
</dbReference>
<evidence type="ECO:0000313" key="2">
    <source>
        <dbReference type="EMBL" id="RZO20289.1"/>
    </source>
</evidence>
<comment type="catalytic activity">
    <reaction evidence="1">
        <text>guanosine(1516) in 16S rRNA + S-adenosyl-L-methionine = N(2)-methylguanosine(1516) in 16S rRNA + S-adenosyl-L-homocysteine + H(+)</text>
        <dbReference type="Rhea" id="RHEA:43220"/>
        <dbReference type="Rhea" id="RHEA-COMP:10412"/>
        <dbReference type="Rhea" id="RHEA-COMP:10413"/>
        <dbReference type="ChEBI" id="CHEBI:15378"/>
        <dbReference type="ChEBI" id="CHEBI:57856"/>
        <dbReference type="ChEBI" id="CHEBI:59789"/>
        <dbReference type="ChEBI" id="CHEBI:74269"/>
        <dbReference type="ChEBI" id="CHEBI:74481"/>
        <dbReference type="EC" id="2.1.1.242"/>
    </reaction>
</comment>
<dbReference type="Gene3D" id="3.40.50.150">
    <property type="entry name" value="Vaccinia Virus protein VP39"/>
    <property type="match status" value="1"/>
</dbReference>
<keyword evidence="1" id="KW-0489">Methyltransferase</keyword>
<reference evidence="2 3" key="1">
    <citation type="submission" date="2019-02" db="EMBL/GenBank/DDBJ databases">
        <title>Prokaryotic population dynamics and viral predation in marine succession experiment using metagenomics: the confinement effect.</title>
        <authorList>
            <person name="Haro-Moreno J.M."/>
            <person name="Rodriguez-Valera F."/>
            <person name="Lopez-Perez M."/>
        </authorList>
    </citation>
    <scope>NUCLEOTIDE SEQUENCE [LARGE SCALE GENOMIC DNA]</scope>
    <source>
        <strain evidence="2">MED-G170</strain>
    </source>
</reference>
<feature type="binding site" evidence="1">
    <location>
        <position position="187"/>
    </location>
    <ligand>
        <name>S-adenosyl-L-methionine</name>
        <dbReference type="ChEBI" id="CHEBI:59789"/>
    </ligand>
</feature>
<keyword evidence="1" id="KW-0808">Transferase</keyword>
<protein>
    <recommendedName>
        <fullName evidence="1">Ribosomal RNA small subunit methyltransferase J</fullName>
        <ecNumber evidence="1">2.1.1.242</ecNumber>
    </recommendedName>
    <alternativeName>
        <fullName evidence="1">16S rRNA m2G1516 methyltransferase</fullName>
    </alternativeName>
    <alternativeName>
        <fullName evidence="1">rRNA (guanine-N(2)-)-methyltransferase</fullName>
    </alternativeName>
</protein>
<dbReference type="PANTHER" id="PTHR36112:SF1">
    <property type="entry name" value="RIBOSOMAL RNA SMALL SUBUNIT METHYLTRANSFERASE J"/>
    <property type="match status" value="1"/>
</dbReference>
<sequence length="268" mass="29656">MISIRISSDSPHYLEQAEKLSSVLGYPLVTDVGCSDDCQNNASYVLLVGEDGLSLFPSNRRLHGPIRVDFMLGSNNHRRRFGGGNGQAIAKAVGVSGRFLPRVLDLTAGLGGDGFVLASLGCRVSLVERHPLICSLLRDGLNRAREEGESDPEIRDLMNRLDLIECDSLEMLSDITVDQKPDVIYLDPMFPHRKKSAKVKKEMQAFQHIVGSDIDSDVLLERALKIARYRVVIKRPSVAEFLGDKKPTYSLEGKSTRFDIFALSKIPS</sequence>
<dbReference type="CDD" id="cd02440">
    <property type="entry name" value="AdoMet_MTases"/>
    <property type="match status" value="1"/>
</dbReference>
<keyword evidence="1" id="KW-0698">rRNA processing</keyword>
<dbReference type="GO" id="GO:0008990">
    <property type="term" value="F:rRNA (guanine-N2-)-methyltransferase activity"/>
    <property type="evidence" value="ECO:0007669"/>
    <property type="project" value="UniProtKB-UniRule"/>
</dbReference>
<evidence type="ECO:0000256" key="1">
    <source>
        <dbReference type="HAMAP-Rule" id="MF_01523"/>
    </source>
</evidence>
<evidence type="ECO:0000313" key="3">
    <source>
        <dbReference type="Proteomes" id="UP000315889"/>
    </source>
</evidence>
<comment type="function">
    <text evidence="1">Specifically methylates the guanosine in position 1516 of 16S rRNA.</text>
</comment>
<keyword evidence="1" id="KW-0963">Cytoplasm</keyword>
<dbReference type="PANTHER" id="PTHR36112">
    <property type="entry name" value="RIBOSOMAL RNA SMALL SUBUNIT METHYLTRANSFERASE J"/>
    <property type="match status" value="1"/>
</dbReference>
<comment type="caution">
    <text evidence="2">The sequence shown here is derived from an EMBL/GenBank/DDBJ whole genome shotgun (WGS) entry which is preliminary data.</text>
</comment>